<evidence type="ECO:0000256" key="1">
    <source>
        <dbReference type="ARBA" id="ARBA00011073"/>
    </source>
</evidence>
<proteinExistence type="inferred from homology"/>
<dbReference type="InterPro" id="IPR023827">
    <property type="entry name" value="Peptidase_S8_Asp-AS"/>
</dbReference>
<dbReference type="SUPFAM" id="SSF52743">
    <property type="entry name" value="Subtilisin-like"/>
    <property type="match status" value="1"/>
</dbReference>
<evidence type="ECO:0000259" key="7">
    <source>
        <dbReference type="Pfam" id="PF00082"/>
    </source>
</evidence>
<accession>A0A0W0XLN4</accession>
<dbReference type="InterPro" id="IPR015500">
    <property type="entry name" value="Peptidase_S8_subtilisin-rel"/>
</dbReference>
<evidence type="ECO:0000256" key="2">
    <source>
        <dbReference type="ARBA" id="ARBA00022670"/>
    </source>
</evidence>
<evidence type="ECO:0000313" key="8">
    <source>
        <dbReference type="EMBL" id="KTD45464.1"/>
    </source>
</evidence>
<keyword evidence="2 5" id="KW-0645">Protease</keyword>
<name>A0A0W0XLN4_9GAMM</name>
<dbReference type="Gene3D" id="3.40.50.200">
    <property type="entry name" value="Peptidase S8/S53 domain"/>
    <property type="match status" value="1"/>
</dbReference>
<protein>
    <submittedName>
        <fullName evidence="8">Serine metalloprotease</fullName>
    </submittedName>
</protein>
<dbReference type="InterPro" id="IPR050131">
    <property type="entry name" value="Peptidase_S8_subtilisin-like"/>
</dbReference>
<dbReference type="InterPro" id="IPR023828">
    <property type="entry name" value="Peptidase_S8_Ser-AS"/>
</dbReference>
<dbReference type="STRING" id="45073.Lqui_2935"/>
<sequence length="547" mass="58995">MRLPSVLLGSILSFSGFAQNDSLKLIIKYKEPVSSSSLLQHLQSSQDWTIDSLKPIAGGAYSLSLHTAHSKAGLSQEKELQKAIKDLKKDPRILYVVKDRIGHFKPLPLPNGLADIELNHSLQWDEFTAPGGIMLESGPDKRDGAWMYTSGESSPPVVVAVLDTGIEAHPALLNNLLKDEKGNIWGWNFAGNNRNLADETGSYHGTHVAGTIAAVSDTMLGVGEHLKILALKIPDDSGMFYESQVINAIYWAVGGDVPGVPHNPWPAKVLNMSFGVDERPGKEVDHCDEALQEAMFFARHQGAVVTVAAGNDNEWEHYNAPGVCNGAIRVASTGPEGLRAYYSNYGPGVSFAAPGGDARYGRSGAILSTVKPGGGYQHSGYDFYQGTSMAAPHAAGVAGLVYAISEGQITPEKVEQILYATTHPFGKTSDSNKSCTGSKPCGHGILDADNAVKAAAATFDAIISPPSFQELNLKACRNHQLTSQPLKNSDWKLIKKQCQAEEAYFTPEVHLQARQIVLNYQGASYVRDISAYSHCLFIGKDSFGCYY</sequence>
<gene>
    <name evidence="8" type="ORF">Lqui_2935</name>
</gene>
<dbReference type="PANTHER" id="PTHR43806">
    <property type="entry name" value="PEPTIDASE S8"/>
    <property type="match status" value="1"/>
</dbReference>
<keyword evidence="8" id="KW-0482">Metalloprotease</keyword>
<reference evidence="8 9" key="1">
    <citation type="submission" date="2015-11" db="EMBL/GenBank/DDBJ databases">
        <title>Genomic analysis of 38 Legionella species identifies large and diverse effector repertoires.</title>
        <authorList>
            <person name="Burstein D."/>
            <person name="Amaro F."/>
            <person name="Zusman T."/>
            <person name="Lifshitz Z."/>
            <person name="Cohen O."/>
            <person name="Gilbert J.A."/>
            <person name="Pupko T."/>
            <person name="Shuman H.A."/>
            <person name="Segal G."/>
        </authorList>
    </citation>
    <scope>NUCLEOTIDE SEQUENCE [LARGE SCALE GENOMIC DNA]</scope>
    <source>
        <strain evidence="8 9">CDC#1442-AUS-E</strain>
    </source>
</reference>
<dbReference type="GO" id="GO:0008237">
    <property type="term" value="F:metallopeptidase activity"/>
    <property type="evidence" value="ECO:0007669"/>
    <property type="project" value="UniProtKB-KW"/>
</dbReference>
<dbReference type="OrthoDB" id="9790784at2"/>
<comment type="caution">
    <text evidence="8">The sequence shown here is derived from an EMBL/GenBank/DDBJ whole genome shotgun (WGS) entry which is preliminary data.</text>
</comment>
<dbReference type="AlphaFoldDB" id="A0A0W0XLN4"/>
<feature type="active site" description="Charge relay system" evidence="5">
    <location>
        <position position="204"/>
    </location>
</feature>
<evidence type="ECO:0000256" key="3">
    <source>
        <dbReference type="ARBA" id="ARBA00022801"/>
    </source>
</evidence>
<keyword evidence="9" id="KW-1185">Reference proteome</keyword>
<dbReference type="PRINTS" id="PR00723">
    <property type="entry name" value="SUBTILISIN"/>
</dbReference>
<evidence type="ECO:0000256" key="6">
    <source>
        <dbReference type="RuleBase" id="RU003355"/>
    </source>
</evidence>
<dbReference type="RefSeq" id="WP_058508986.1">
    <property type="nucleotide sequence ID" value="NZ_CAAAIK010000017.1"/>
</dbReference>
<feature type="active site" description="Charge relay system" evidence="5">
    <location>
        <position position="163"/>
    </location>
</feature>
<evidence type="ECO:0000256" key="4">
    <source>
        <dbReference type="ARBA" id="ARBA00022825"/>
    </source>
</evidence>
<keyword evidence="4 5" id="KW-0720">Serine protease</keyword>
<dbReference type="Proteomes" id="UP000054618">
    <property type="component" value="Unassembled WGS sequence"/>
</dbReference>
<dbReference type="PROSITE" id="PS51892">
    <property type="entry name" value="SUBTILASE"/>
    <property type="match status" value="1"/>
</dbReference>
<evidence type="ECO:0000256" key="5">
    <source>
        <dbReference type="PROSITE-ProRule" id="PRU01240"/>
    </source>
</evidence>
<dbReference type="PATRIC" id="fig|45073.5.peg.3113"/>
<comment type="similarity">
    <text evidence="1 5 6">Belongs to the peptidase S8 family.</text>
</comment>
<evidence type="ECO:0000313" key="9">
    <source>
        <dbReference type="Proteomes" id="UP000054618"/>
    </source>
</evidence>
<feature type="active site" description="Charge relay system" evidence="5">
    <location>
        <position position="388"/>
    </location>
</feature>
<dbReference type="InterPro" id="IPR036852">
    <property type="entry name" value="Peptidase_S8/S53_dom_sf"/>
</dbReference>
<dbReference type="PROSITE" id="PS00138">
    <property type="entry name" value="SUBTILASE_SER"/>
    <property type="match status" value="1"/>
</dbReference>
<dbReference type="GO" id="GO:0004252">
    <property type="term" value="F:serine-type endopeptidase activity"/>
    <property type="evidence" value="ECO:0007669"/>
    <property type="project" value="UniProtKB-UniRule"/>
</dbReference>
<organism evidence="8 9">
    <name type="scientific">Legionella quinlivanii</name>
    <dbReference type="NCBI Taxonomy" id="45073"/>
    <lineage>
        <taxon>Bacteria</taxon>
        <taxon>Pseudomonadati</taxon>
        <taxon>Pseudomonadota</taxon>
        <taxon>Gammaproteobacteria</taxon>
        <taxon>Legionellales</taxon>
        <taxon>Legionellaceae</taxon>
        <taxon>Legionella</taxon>
    </lineage>
</organism>
<feature type="domain" description="Peptidase S8/S53" evidence="7">
    <location>
        <begin position="157"/>
        <end position="428"/>
    </location>
</feature>
<dbReference type="PANTHER" id="PTHR43806:SF11">
    <property type="entry name" value="CEREVISIN-RELATED"/>
    <property type="match status" value="1"/>
</dbReference>
<dbReference type="PROSITE" id="PS00136">
    <property type="entry name" value="SUBTILASE_ASP"/>
    <property type="match status" value="1"/>
</dbReference>
<dbReference type="Pfam" id="PF00082">
    <property type="entry name" value="Peptidase_S8"/>
    <property type="match status" value="1"/>
</dbReference>
<keyword evidence="3 5" id="KW-0378">Hydrolase</keyword>
<dbReference type="GO" id="GO:0006508">
    <property type="term" value="P:proteolysis"/>
    <property type="evidence" value="ECO:0007669"/>
    <property type="project" value="UniProtKB-KW"/>
</dbReference>
<dbReference type="EMBL" id="LNYS01000025">
    <property type="protein sequence ID" value="KTD45464.1"/>
    <property type="molecule type" value="Genomic_DNA"/>
</dbReference>
<dbReference type="PROSITE" id="PS00137">
    <property type="entry name" value="SUBTILASE_HIS"/>
    <property type="match status" value="1"/>
</dbReference>
<dbReference type="InterPro" id="IPR022398">
    <property type="entry name" value="Peptidase_S8_His-AS"/>
</dbReference>
<dbReference type="InterPro" id="IPR000209">
    <property type="entry name" value="Peptidase_S8/S53_dom"/>
</dbReference>